<dbReference type="Gene3D" id="3.40.50.2000">
    <property type="entry name" value="Glycogen Phosphorylase B"/>
    <property type="match status" value="1"/>
</dbReference>
<evidence type="ECO:0008006" key="3">
    <source>
        <dbReference type="Google" id="ProtNLM"/>
    </source>
</evidence>
<dbReference type="AlphaFoldDB" id="A0A3M6T4X5"/>
<name>A0A3M6T4X5_POCDA</name>
<evidence type="ECO:0000313" key="2">
    <source>
        <dbReference type="Proteomes" id="UP000275408"/>
    </source>
</evidence>
<protein>
    <recommendedName>
        <fullName evidence="3">Glycosyl transferase family 1 domain-containing protein</fullName>
    </recommendedName>
</protein>
<dbReference type="PANTHER" id="PTHR12526">
    <property type="entry name" value="GLYCOSYLTRANSFERASE"/>
    <property type="match status" value="1"/>
</dbReference>
<accession>A0A3M6T4X5</accession>
<dbReference type="SUPFAM" id="SSF53756">
    <property type="entry name" value="UDP-Glycosyltransferase/glycogen phosphorylase"/>
    <property type="match status" value="1"/>
</dbReference>
<proteinExistence type="predicted"/>
<dbReference type="OrthoDB" id="5979108at2759"/>
<comment type="caution">
    <text evidence="1">The sequence shown here is derived from an EMBL/GenBank/DDBJ whole genome shotgun (WGS) entry which is preliminary data.</text>
</comment>
<organism evidence="1 2">
    <name type="scientific">Pocillopora damicornis</name>
    <name type="common">Cauliflower coral</name>
    <name type="synonym">Millepora damicornis</name>
    <dbReference type="NCBI Taxonomy" id="46731"/>
    <lineage>
        <taxon>Eukaryota</taxon>
        <taxon>Metazoa</taxon>
        <taxon>Cnidaria</taxon>
        <taxon>Anthozoa</taxon>
        <taxon>Hexacorallia</taxon>
        <taxon>Scleractinia</taxon>
        <taxon>Astrocoeniina</taxon>
        <taxon>Pocilloporidae</taxon>
        <taxon>Pocillopora</taxon>
    </lineage>
</organism>
<dbReference type="CDD" id="cd03801">
    <property type="entry name" value="GT4_PimA-like"/>
    <property type="match status" value="1"/>
</dbReference>
<keyword evidence="2" id="KW-1185">Reference proteome</keyword>
<gene>
    <name evidence="1" type="ORF">pdam_00023352</name>
</gene>
<sequence length="316" mass="35313">GELELLSFPPNDLQIHVVVGHGVELGRQAQVIRELCQCKWIQVVHTDAEELAMFKSSQNTVSSGEKKHKTEEELCKLADFVVGVEPKLYESFRRCLRGCKKDSAILEFTPGVFDEFENIKHVERDLKTCSILLFDRGFINEFELKGLDIAGSAVAEIKDARLIFVGAPKGKEDDIAQSFLRCNLPASRLTVRGLVQERESVKRLFCEVDLLLMPSRTEGFGLTGLEALSAGVPILVSKNSGFGKALSKVPFGASCVVDSEDSKVWAEEIEKVWRKERKNRLSEAKGPLTSYDEKYSWSTQCKALINKMTHILSGMQ</sequence>
<dbReference type="Pfam" id="PF20706">
    <property type="entry name" value="GT4-conflict"/>
    <property type="match status" value="1"/>
</dbReference>
<evidence type="ECO:0000313" key="1">
    <source>
        <dbReference type="EMBL" id="RMX35640.1"/>
    </source>
</evidence>
<feature type="non-terminal residue" evidence="1">
    <location>
        <position position="1"/>
    </location>
</feature>
<reference evidence="1 2" key="1">
    <citation type="journal article" date="2018" name="Sci. Rep.">
        <title>Comparative analysis of the Pocillopora damicornis genome highlights role of immune system in coral evolution.</title>
        <authorList>
            <person name="Cunning R."/>
            <person name="Bay R.A."/>
            <person name="Gillette P."/>
            <person name="Baker A.C."/>
            <person name="Traylor-Knowles N."/>
        </authorList>
    </citation>
    <scope>NUCLEOTIDE SEQUENCE [LARGE SCALE GENOMIC DNA]</scope>
    <source>
        <strain evidence="1">RSMAS</strain>
        <tissue evidence="1">Whole animal</tissue>
    </source>
</reference>
<dbReference type="EMBL" id="RCHS01004353">
    <property type="protein sequence ID" value="RMX35640.1"/>
    <property type="molecule type" value="Genomic_DNA"/>
</dbReference>
<dbReference type="Proteomes" id="UP000275408">
    <property type="component" value="Unassembled WGS sequence"/>
</dbReference>